<evidence type="ECO:0000313" key="2">
    <source>
        <dbReference type="Proteomes" id="UP000800094"/>
    </source>
</evidence>
<accession>A0A6A6I0K3</accession>
<name>A0A6A6I0K3_9PLEO</name>
<dbReference type="AlphaFoldDB" id="A0A6A6I0K3"/>
<proteinExistence type="predicted"/>
<evidence type="ECO:0000313" key="1">
    <source>
        <dbReference type="EMBL" id="KAF2243975.1"/>
    </source>
</evidence>
<sequence>DIIQTAFSLGIIPRFFHLLANTKKLIRSHGPHTTFQDTTIFARSPLPRSKKSKPPSCKLLATSLSAAQDSIRTSQPAGDAKKDLQVFKLLWDATIDVLEKVLDDGDLDHEAFGWGVFGLSSGYMPAPPSPSTYSLDTDPLFDIHKERLHAALLSLPSLGSPERGRASHAVSGAERVNQLAKARRQVHICASLLLQRMRCEGWNRVRWWHAVAVAERWVGHLGIAHVTMVDEEKE</sequence>
<reference evidence="1" key="1">
    <citation type="journal article" date="2020" name="Stud. Mycol.">
        <title>101 Dothideomycetes genomes: a test case for predicting lifestyles and emergence of pathogens.</title>
        <authorList>
            <person name="Haridas S."/>
            <person name="Albert R."/>
            <person name="Binder M."/>
            <person name="Bloem J."/>
            <person name="Labutti K."/>
            <person name="Salamov A."/>
            <person name="Andreopoulos B."/>
            <person name="Baker S."/>
            <person name="Barry K."/>
            <person name="Bills G."/>
            <person name="Bluhm B."/>
            <person name="Cannon C."/>
            <person name="Castanera R."/>
            <person name="Culley D."/>
            <person name="Daum C."/>
            <person name="Ezra D."/>
            <person name="Gonzalez J."/>
            <person name="Henrissat B."/>
            <person name="Kuo A."/>
            <person name="Liang C."/>
            <person name="Lipzen A."/>
            <person name="Lutzoni F."/>
            <person name="Magnuson J."/>
            <person name="Mondo S."/>
            <person name="Nolan M."/>
            <person name="Ohm R."/>
            <person name="Pangilinan J."/>
            <person name="Park H.-J."/>
            <person name="Ramirez L."/>
            <person name="Alfaro M."/>
            <person name="Sun H."/>
            <person name="Tritt A."/>
            <person name="Yoshinaga Y."/>
            <person name="Zwiers L.-H."/>
            <person name="Turgeon B."/>
            <person name="Goodwin S."/>
            <person name="Spatafora J."/>
            <person name="Crous P."/>
            <person name="Grigoriev I."/>
        </authorList>
    </citation>
    <scope>NUCLEOTIDE SEQUENCE</scope>
    <source>
        <strain evidence="1">CBS 122368</strain>
    </source>
</reference>
<dbReference type="RefSeq" id="XP_033678979.1">
    <property type="nucleotide sequence ID" value="XM_033822838.1"/>
</dbReference>
<dbReference type="EMBL" id="ML987204">
    <property type="protein sequence ID" value="KAF2243975.1"/>
    <property type="molecule type" value="Genomic_DNA"/>
</dbReference>
<feature type="non-terminal residue" evidence="1">
    <location>
        <position position="234"/>
    </location>
</feature>
<organism evidence="1 2">
    <name type="scientific">Trematosphaeria pertusa</name>
    <dbReference type="NCBI Taxonomy" id="390896"/>
    <lineage>
        <taxon>Eukaryota</taxon>
        <taxon>Fungi</taxon>
        <taxon>Dikarya</taxon>
        <taxon>Ascomycota</taxon>
        <taxon>Pezizomycotina</taxon>
        <taxon>Dothideomycetes</taxon>
        <taxon>Pleosporomycetidae</taxon>
        <taxon>Pleosporales</taxon>
        <taxon>Massarineae</taxon>
        <taxon>Trematosphaeriaceae</taxon>
        <taxon>Trematosphaeria</taxon>
    </lineage>
</organism>
<dbReference type="Proteomes" id="UP000800094">
    <property type="component" value="Unassembled WGS sequence"/>
</dbReference>
<gene>
    <name evidence="1" type="ORF">BU26DRAFT_404309</name>
</gene>
<dbReference type="OrthoDB" id="3785918at2759"/>
<dbReference type="GeneID" id="54576168"/>
<keyword evidence="2" id="KW-1185">Reference proteome</keyword>
<protein>
    <submittedName>
        <fullName evidence="1">Uncharacterized protein</fullName>
    </submittedName>
</protein>
<feature type="non-terminal residue" evidence="1">
    <location>
        <position position="1"/>
    </location>
</feature>